<gene>
    <name evidence="1" type="ORF">Pmgp_02553</name>
</gene>
<accession>A0A4Y7RMC6</accession>
<proteinExistence type="predicted"/>
<name>A0A4Y7RMC6_9FIRM</name>
<dbReference type="Proteomes" id="UP000297597">
    <property type="component" value="Unassembled WGS sequence"/>
</dbReference>
<dbReference type="AlphaFoldDB" id="A0A4Y7RMC6"/>
<sequence length="125" mass="14740">MYKEDLQNLIKFMDYKISKFIEPVSDDNNVYETYIKGEQKACLDVKNILSRLLNTKFQITPMSKDDIIDLIFIFESKKRKCRIKSLNTANGLQNIILEGQTHLYEEVKGILEEFLLEYEESSTHH</sequence>
<dbReference type="EMBL" id="QFFZ01000031">
    <property type="protein sequence ID" value="TEB10148.1"/>
    <property type="molecule type" value="Genomic_DNA"/>
</dbReference>
<keyword evidence="2" id="KW-1185">Reference proteome</keyword>
<evidence type="ECO:0000313" key="1">
    <source>
        <dbReference type="EMBL" id="TEB10148.1"/>
    </source>
</evidence>
<evidence type="ECO:0000313" key="2">
    <source>
        <dbReference type="Proteomes" id="UP000297597"/>
    </source>
</evidence>
<comment type="caution">
    <text evidence="1">The sequence shown here is derived from an EMBL/GenBank/DDBJ whole genome shotgun (WGS) entry which is preliminary data.</text>
</comment>
<protein>
    <submittedName>
        <fullName evidence="1">Uncharacterized protein</fullName>
    </submittedName>
</protein>
<dbReference type="RefSeq" id="WP_134214369.1">
    <property type="nucleotide sequence ID" value="NZ_QFFZ01000031.1"/>
</dbReference>
<organism evidence="1 2">
    <name type="scientific">Pelotomaculum propionicicum</name>
    <dbReference type="NCBI Taxonomy" id="258475"/>
    <lineage>
        <taxon>Bacteria</taxon>
        <taxon>Bacillati</taxon>
        <taxon>Bacillota</taxon>
        <taxon>Clostridia</taxon>
        <taxon>Eubacteriales</taxon>
        <taxon>Desulfotomaculaceae</taxon>
        <taxon>Pelotomaculum</taxon>
    </lineage>
</organism>
<reference evidence="1 2" key="1">
    <citation type="journal article" date="2018" name="Environ. Microbiol.">
        <title>Novel energy conservation strategies and behaviour of Pelotomaculum schinkii driving syntrophic propionate catabolism.</title>
        <authorList>
            <person name="Hidalgo-Ahumada C.A.P."/>
            <person name="Nobu M.K."/>
            <person name="Narihiro T."/>
            <person name="Tamaki H."/>
            <person name="Liu W.T."/>
            <person name="Kamagata Y."/>
            <person name="Stams A.J.M."/>
            <person name="Imachi H."/>
            <person name="Sousa D.Z."/>
        </authorList>
    </citation>
    <scope>NUCLEOTIDE SEQUENCE [LARGE SCALE GENOMIC DNA]</scope>
    <source>
        <strain evidence="1 2">MGP</strain>
    </source>
</reference>